<dbReference type="OrthoDB" id="418131at2759"/>
<dbReference type="PANTHER" id="PTHR46355">
    <property type="entry name" value="UPF0428 PROTEIN CXORF56"/>
    <property type="match status" value="1"/>
</dbReference>
<dbReference type="Proteomes" id="UP000245946">
    <property type="component" value="Unassembled WGS sequence"/>
</dbReference>
<organism evidence="4 5">
    <name type="scientific">Tilletiopsis washingtonensis</name>
    <dbReference type="NCBI Taxonomy" id="58919"/>
    <lineage>
        <taxon>Eukaryota</taxon>
        <taxon>Fungi</taxon>
        <taxon>Dikarya</taxon>
        <taxon>Basidiomycota</taxon>
        <taxon>Ustilaginomycotina</taxon>
        <taxon>Exobasidiomycetes</taxon>
        <taxon>Entylomatales</taxon>
        <taxon>Entylomatales incertae sedis</taxon>
        <taxon>Tilletiopsis</taxon>
    </lineage>
</organism>
<dbReference type="AlphaFoldDB" id="A0A316ZIR2"/>
<dbReference type="PANTHER" id="PTHR46355:SF1">
    <property type="entry name" value="STING ER EXIT PROTEIN"/>
    <property type="match status" value="1"/>
</dbReference>
<sequence length="161" mass="16945">MPKVISRSTVSASAPGAAPASPLRACYCLCGEFVLVVDVPLAALPVRPLDGALVLHCTPTPDGAGRVRPARTFKLNATQGKLVLVRRAGGARVEKQWRFNCTRCGLPVGYETTPPPMKGGRFTHILKGALSETQGRAPRDALFGEELRPRPADAAAAPPPA</sequence>
<accession>A0A316ZIR2</accession>
<dbReference type="EMBL" id="KZ819283">
    <property type="protein sequence ID" value="PWO01422.1"/>
    <property type="molecule type" value="Genomic_DNA"/>
</dbReference>
<protein>
    <recommendedName>
        <fullName evidence="3">STEEP1 domain-containing protein</fullName>
    </recommendedName>
</protein>
<evidence type="ECO:0000313" key="4">
    <source>
        <dbReference type="EMBL" id="PWO01422.1"/>
    </source>
</evidence>
<comment type="similarity">
    <text evidence="1">Belongs to the STEEP1 family.</text>
</comment>
<keyword evidence="5" id="KW-1185">Reference proteome</keyword>
<dbReference type="InterPro" id="IPR057965">
    <property type="entry name" value="STEEP1_dom"/>
</dbReference>
<evidence type="ECO:0000256" key="2">
    <source>
        <dbReference type="SAM" id="MobiDB-lite"/>
    </source>
</evidence>
<dbReference type="Pfam" id="PF25809">
    <property type="entry name" value="STEEP1"/>
    <property type="match status" value="1"/>
</dbReference>
<reference evidence="4 5" key="1">
    <citation type="journal article" date="2018" name="Mol. Biol. Evol.">
        <title>Broad Genomic Sampling Reveals a Smut Pathogenic Ancestry of the Fungal Clade Ustilaginomycotina.</title>
        <authorList>
            <person name="Kijpornyongpan T."/>
            <person name="Mondo S.J."/>
            <person name="Barry K."/>
            <person name="Sandor L."/>
            <person name="Lee J."/>
            <person name="Lipzen A."/>
            <person name="Pangilinan J."/>
            <person name="LaButti K."/>
            <person name="Hainaut M."/>
            <person name="Henrissat B."/>
            <person name="Grigoriev I.V."/>
            <person name="Spatafora J.W."/>
            <person name="Aime M.C."/>
        </authorList>
    </citation>
    <scope>NUCLEOTIDE SEQUENCE [LARGE SCALE GENOMIC DNA]</scope>
    <source>
        <strain evidence="4 5">MCA 4186</strain>
    </source>
</reference>
<feature type="compositionally biased region" description="Low complexity" evidence="2">
    <location>
        <begin position="152"/>
        <end position="161"/>
    </location>
</feature>
<dbReference type="GO" id="GO:0005737">
    <property type="term" value="C:cytoplasm"/>
    <property type="evidence" value="ECO:0007669"/>
    <property type="project" value="GOC"/>
</dbReference>
<dbReference type="RefSeq" id="XP_025601700.1">
    <property type="nucleotide sequence ID" value="XM_025741374.1"/>
</dbReference>
<feature type="region of interest" description="Disordered" evidence="2">
    <location>
        <begin position="134"/>
        <end position="161"/>
    </location>
</feature>
<feature type="domain" description="STEEP1" evidence="3">
    <location>
        <begin position="20"/>
        <end position="139"/>
    </location>
</feature>
<dbReference type="STRING" id="58919.A0A316ZIR2"/>
<evidence type="ECO:0000313" key="5">
    <source>
        <dbReference type="Proteomes" id="UP000245946"/>
    </source>
</evidence>
<dbReference type="InterPro" id="IPR029704">
    <property type="entry name" value="STEEP-like"/>
</dbReference>
<name>A0A316ZIR2_9BASI</name>
<dbReference type="GO" id="GO:0006888">
    <property type="term" value="P:endoplasmic reticulum to Golgi vesicle-mediated transport"/>
    <property type="evidence" value="ECO:0007669"/>
    <property type="project" value="TreeGrafter"/>
</dbReference>
<proteinExistence type="inferred from homology"/>
<evidence type="ECO:0000259" key="3">
    <source>
        <dbReference type="Pfam" id="PF25809"/>
    </source>
</evidence>
<dbReference type="GeneID" id="37268918"/>
<dbReference type="GO" id="GO:0090158">
    <property type="term" value="P:endoplasmic reticulum membrane organization"/>
    <property type="evidence" value="ECO:0007669"/>
    <property type="project" value="TreeGrafter"/>
</dbReference>
<gene>
    <name evidence="4" type="ORF">FA09DRAFT_327347</name>
</gene>
<evidence type="ECO:0000256" key="1">
    <source>
        <dbReference type="ARBA" id="ARBA00024205"/>
    </source>
</evidence>